<gene>
    <name evidence="2" type="ORF">T265_08578</name>
</gene>
<organism evidence="2 3">
    <name type="scientific">Opisthorchis viverrini</name>
    <name type="common">Southeast Asian liver fluke</name>
    <dbReference type="NCBI Taxonomy" id="6198"/>
    <lineage>
        <taxon>Eukaryota</taxon>
        <taxon>Metazoa</taxon>
        <taxon>Spiralia</taxon>
        <taxon>Lophotrochozoa</taxon>
        <taxon>Platyhelminthes</taxon>
        <taxon>Trematoda</taxon>
        <taxon>Digenea</taxon>
        <taxon>Opisthorchiida</taxon>
        <taxon>Opisthorchiata</taxon>
        <taxon>Opisthorchiidae</taxon>
        <taxon>Opisthorchis</taxon>
    </lineage>
</organism>
<protein>
    <submittedName>
        <fullName evidence="2">Uncharacterized protein</fullName>
    </submittedName>
</protein>
<evidence type="ECO:0000256" key="1">
    <source>
        <dbReference type="SAM" id="MobiDB-lite"/>
    </source>
</evidence>
<evidence type="ECO:0000313" key="3">
    <source>
        <dbReference type="Proteomes" id="UP000054324"/>
    </source>
</evidence>
<dbReference type="KEGG" id="ovi:T265_08578"/>
<dbReference type="RefSeq" id="XP_009172687.1">
    <property type="nucleotide sequence ID" value="XM_009174423.1"/>
</dbReference>
<sequence length="107" mass="11811">MSRTRDGVSNEKNPGEVVIQIGCRRVIRDTHSCVGSSAGSGDGRRSRKSESALISAELKRSQLQKVLEMQAVRDEQDRERQLLSDKNKSDPETLGISLDPMCQSVNP</sequence>
<keyword evidence="3" id="KW-1185">Reference proteome</keyword>
<feature type="region of interest" description="Disordered" evidence="1">
    <location>
        <begin position="72"/>
        <end position="107"/>
    </location>
</feature>
<reference evidence="2 3" key="1">
    <citation type="submission" date="2013-11" db="EMBL/GenBank/DDBJ databases">
        <title>Opisthorchis viverrini - life in the bile duct.</title>
        <authorList>
            <person name="Young N.D."/>
            <person name="Nagarajan N."/>
            <person name="Lin S.J."/>
            <person name="Korhonen P.K."/>
            <person name="Jex A.R."/>
            <person name="Hall R.S."/>
            <person name="Safavi-Hemami H."/>
            <person name="Kaewkong W."/>
            <person name="Bertrand D."/>
            <person name="Gao S."/>
            <person name="Seet Q."/>
            <person name="Wongkham S."/>
            <person name="Teh B.T."/>
            <person name="Wongkham C."/>
            <person name="Intapan P.M."/>
            <person name="Maleewong W."/>
            <person name="Yang X."/>
            <person name="Hu M."/>
            <person name="Wang Z."/>
            <person name="Hofmann A."/>
            <person name="Sternberg P.W."/>
            <person name="Tan P."/>
            <person name="Wang J."/>
            <person name="Gasser R.B."/>
        </authorList>
    </citation>
    <scope>NUCLEOTIDE SEQUENCE [LARGE SCALE GENOMIC DNA]</scope>
</reference>
<dbReference type="CTD" id="20322757"/>
<dbReference type="GeneID" id="20322757"/>
<dbReference type="Proteomes" id="UP000054324">
    <property type="component" value="Unassembled WGS sequence"/>
</dbReference>
<accession>A0A074Z8X7</accession>
<dbReference type="EMBL" id="KL596844">
    <property type="protein sequence ID" value="KER23588.1"/>
    <property type="molecule type" value="Genomic_DNA"/>
</dbReference>
<feature type="region of interest" description="Disordered" evidence="1">
    <location>
        <begin position="32"/>
        <end position="53"/>
    </location>
</feature>
<name>A0A074Z8X7_OPIVI</name>
<evidence type="ECO:0000313" key="2">
    <source>
        <dbReference type="EMBL" id="KER23588.1"/>
    </source>
</evidence>
<dbReference type="AlphaFoldDB" id="A0A074Z8X7"/>
<proteinExistence type="predicted"/>
<feature type="compositionally biased region" description="Basic and acidic residues" evidence="1">
    <location>
        <begin position="72"/>
        <end position="91"/>
    </location>
</feature>